<feature type="compositionally biased region" description="Low complexity" evidence="1">
    <location>
        <begin position="1"/>
        <end position="11"/>
    </location>
</feature>
<evidence type="ECO:0000313" key="4">
    <source>
        <dbReference type="Proteomes" id="UP000522688"/>
    </source>
</evidence>
<evidence type="ECO:0000256" key="1">
    <source>
        <dbReference type="SAM" id="MobiDB-lite"/>
    </source>
</evidence>
<feature type="compositionally biased region" description="Low complexity" evidence="1">
    <location>
        <begin position="21"/>
        <end position="30"/>
    </location>
</feature>
<feature type="region of interest" description="Disordered" evidence="1">
    <location>
        <begin position="133"/>
        <end position="215"/>
    </location>
</feature>
<accession>A0A7W3JKT1</accession>
<feature type="compositionally biased region" description="Polar residues" evidence="1">
    <location>
        <begin position="137"/>
        <end position="150"/>
    </location>
</feature>
<dbReference type="RefSeq" id="WP_167627281.1">
    <property type="nucleotide sequence ID" value="NZ_BJUV01000006.1"/>
</dbReference>
<dbReference type="InterPro" id="IPR021136">
    <property type="entry name" value="Flagellar_hook_control-like_C"/>
</dbReference>
<keyword evidence="3" id="KW-0282">Flagellum</keyword>
<feature type="region of interest" description="Disordered" evidence="1">
    <location>
        <begin position="1"/>
        <end position="30"/>
    </location>
</feature>
<feature type="domain" description="Flagellar hook-length control protein-like C-terminal" evidence="2">
    <location>
        <begin position="75"/>
        <end position="150"/>
    </location>
</feature>
<dbReference type="EMBL" id="JACGWW010000007">
    <property type="protein sequence ID" value="MBA8814716.1"/>
    <property type="molecule type" value="Genomic_DNA"/>
</dbReference>
<gene>
    <name evidence="3" type="ORF">FB463_002991</name>
</gene>
<dbReference type="Pfam" id="PF02120">
    <property type="entry name" value="Flg_hook"/>
    <property type="match status" value="1"/>
</dbReference>
<dbReference type="AlphaFoldDB" id="A0A7W3JKT1"/>
<evidence type="ECO:0000259" key="2">
    <source>
        <dbReference type="Pfam" id="PF02120"/>
    </source>
</evidence>
<dbReference type="Gene3D" id="3.30.750.140">
    <property type="match status" value="1"/>
</dbReference>
<dbReference type="InterPro" id="IPR038610">
    <property type="entry name" value="FliK-like_C_sf"/>
</dbReference>
<dbReference type="Proteomes" id="UP000522688">
    <property type="component" value="Unassembled WGS sequence"/>
</dbReference>
<protein>
    <submittedName>
        <fullName evidence="3">Flagellar hook-length control protein FliK</fullName>
    </submittedName>
</protein>
<sequence>MAAAASTTARTAADEPPVTPAPASTLAAATAAAPAAAPAAPAVAPAPAPAAASAASAAPAPLAQQLARPLFTLAAAGHGTHTVTVTVAPDALGPVTVRAHVSASGMQIEMFAASDAGRDAVRSIIPDLRRDMGGAGLQTSIDLSSQNQPSDPRGQHGAAAFSDGRGSGPTPDRGLLGDATRASSAADGGTDGTDGGAAAAPRDPSHRPTSLDVLA</sequence>
<evidence type="ECO:0000313" key="3">
    <source>
        <dbReference type="EMBL" id="MBA8814716.1"/>
    </source>
</evidence>
<reference evidence="3 4" key="1">
    <citation type="submission" date="2020-07" db="EMBL/GenBank/DDBJ databases">
        <title>Sequencing the genomes of 1000 actinobacteria strains.</title>
        <authorList>
            <person name="Klenk H.-P."/>
        </authorList>
    </citation>
    <scope>NUCLEOTIDE SEQUENCE [LARGE SCALE GENOMIC DNA]</scope>
    <source>
        <strain evidence="3 4">DSM 10309</strain>
    </source>
</reference>
<comment type="caution">
    <text evidence="3">The sequence shown here is derived from an EMBL/GenBank/DDBJ whole genome shotgun (WGS) entry which is preliminary data.</text>
</comment>
<name>A0A7W3JKT1_9MICO</name>
<keyword evidence="3" id="KW-0966">Cell projection</keyword>
<organism evidence="3 4">
    <name type="scientific">Frigoribacterium faeni</name>
    <dbReference type="NCBI Taxonomy" id="145483"/>
    <lineage>
        <taxon>Bacteria</taxon>
        <taxon>Bacillati</taxon>
        <taxon>Actinomycetota</taxon>
        <taxon>Actinomycetes</taxon>
        <taxon>Micrococcales</taxon>
        <taxon>Microbacteriaceae</taxon>
        <taxon>Frigoribacterium</taxon>
    </lineage>
</organism>
<dbReference type="CDD" id="cd17470">
    <property type="entry name" value="T3SS_Flik_C"/>
    <property type="match status" value="1"/>
</dbReference>
<proteinExistence type="predicted"/>
<keyword evidence="3" id="KW-0969">Cilium</keyword>